<reference evidence="12" key="1">
    <citation type="submission" date="2020-10" db="EMBL/GenBank/DDBJ databases">
        <title>Connecting structure to function with the recovery of over 1000 high-quality activated sludge metagenome-assembled genomes encoding full-length rRNA genes using long-read sequencing.</title>
        <authorList>
            <person name="Singleton C.M."/>
            <person name="Petriglieri F."/>
            <person name="Kristensen J.M."/>
            <person name="Kirkegaard R.H."/>
            <person name="Michaelsen T.Y."/>
            <person name="Andersen M.H."/>
            <person name="Karst S.M."/>
            <person name="Dueholm M.S."/>
            <person name="Nielsen P.H."/>
            <person name="Albertsen M."/>
        </authorList>
    </citation>
    <scope>NUCLEOTIDE SEQUENCE</scope>
    <source>
        <strain evidence="12">Skiv_18-Q3-R9-52_MAXAC.067</strain>
    </source>
</reference>
<dbReference type="SUPFAM" id="SSF52540">
    <property type="entry name" value="P-loop containing nucleoside triphosphate hydrolases"/>
    <property type="match status" value="1"/>
</dbReference>
<feature type="domain" description="RecF/RecN/SMC N-terminal" evidence="11">
    <location>
        <begin position="2"/>
        <end position="512"/>
    </location>
</feature>
<evidence type="ECO:0000256" key="8">
    <source>
        <dbReference type="ARBA" id="ARBA00033408"/>
    </source>
</evidence>
<evidence type="ECO:0000256" key="9">
    <source>
        <dbReference type="PIRNR" id="PIRNR003128"/>
    </source>
</evidence>
<keyword evidence="6" id="KW-0067">ATP-binding</keyword>
<sequence>MLSSLRIQNLALVEDLSLDWGPGFTVLTGETGAGKSLLVDALSLLVGARGDGELVRHGAERATVEAVVEGRFEAWQAFLQERGLPEEQPVVLRREVGQGRSRAWINGASCALADLREGGRLWMRLTSQHDHQSLLGEERHLALVDEVLGIEPALDGEAAAVHAAEADLKARRRSQAEREQRLEQLGEALADLDKLAPKPGEWAQLKEDREPLRHAVHLEQAFREAADALNEGLPKVELAHKAVLRAVAHWPDAVAEQDRLRSAALELEDLLALAQDQALRWGAAGADRIEAMEARLALYERLARRQRCEPEELPGRMQALREELRSLLAGDAPIKELEAVLAKAAERYRLAAEALHGRRTAAIPKLEVEVQKRLGRLGMKGARVQLRLSLAEESGSPVIQSGRPVRVAATGFSALALWIEPNPGEGFRPLAKIASGGELSRLMLALVGAGLVLGAGVREGLTLVLDEVDAGLGGEAALAVGQAVAELGKAHQVLAVTHLAQVAARADRHGCLSKETEGGRTRSALGWVAGEARNRELARLLSGQPDRAEALEHARVLLEG</sequence>
<dbReference type="InterPro" id="IPR027417">
    <property type="entry name" value="P-loop_NTPase"/>
</dbReference>
<dbReference type="GO" id="GO:0009432">
    <property type="term" value="P:SOS response"/>
    <property type="evidence" value="ECO:0007669"/>
    <property type="project" value="TreeGrafter"/>
</dbReference>
<dbReference type="EMBL" id="JADKIO010000012">
    <property type="protein sequence ID" value="MBK9797796.1"/>
    <property type="molecule type" value="Genomic_DNA"/>
</dbReference>
<evidence type="ECO:0000256" key="6">
    <source>
        <dbReference type="ARBA" id="ARBA00022840"/>
    </source>
</evidence>
<proteinExistence type="inferred from homology"/>
<evidence type="ECO:0000313" key="13">
    <source>
        <dbReference type="Proteomes" id="UP000886657"/>
    </source>
</evidence>
<dbReference type="PANTHER" id="PTHR11059">
    <property type="entry name" value="DNA REPAIR PROTEIN RECN"/>
    <property type="match status" value="1"/>
</dbReference>
<gene>
    <name evidence="12" type="ORF">IPP58_15195</name>
</gene>
<evidence type="ECO:0000256" key="7">
    <source>
        <dbReference type="ARBA" id="ARBA00023204"/>
    </source>
</evidence>
<feature type="coiled-coil region" evidence="10">
    <location>
        <begin position="257"/>
        <end position="309"/>
    </location>
</feature>
<evidence type="ECO:0000256" key="1">
    <source>
        <dbReference type="ARBA" id="ARBA00003618"/>
    </source>
</evidence>
<evidence type="ECO:0000313" key="12">
    <source>
        <dbReference type="EMBL" id="MBK9797796.1"/>
    </source>
</evidence>
<evidence type="ECO:0000256" key="10">
    <source>
        <dbReference type="SAM" id="Coils"/>
    </source>
</evidence>
<dbReference type="Proteomes" id="UP000886657">
    <property type="component" value="Unassembled WGS sequence"/>
</dbReference>
<dbReference type="GO" id="GO:0006310">
    <property type="term" value="P:DNA recombination"/>
    <property type="evidence" value="ECO:0007669"/>
    <property type="project" value="InterPro"/>
</dbReference>
<comment type="similarity">
    <text evidence="2 9">Belongs to the RecN family.</text>
</comment>
<dbReference type="Gene3D" id="3.40.50.300">
    <property type="entry name" value="P-loop containing nucleotide triphosphate hydrolases"/>
    <property type="match status" value="2"/>
</dbReference>
<protein>
    <recommendedName>
        <fullName evidence="3 9">DNA repair protein RecN</fullName>
    </recommendedName>
    <alternativeName>
        <fullName evidence="8 9">Recombination protein N</fullName>
    </alternativeName>
</protein>
<dbReference type="CDD" id="cd03241">
    <property type="entry name" value="ABC_RecN"/>
    <property type="match status" value="2"/>
</dbReference>
<dbReference type="GO" id="GO:0005524">
    <property type="term" value="F:ATP binding"/>
    <property type="evidence" value="ECO:0007669"/>
    <property type="project" value="UniProtKB-KW"/>
</dbReference>
<evidence type="ECO:0000256" key="2">
    <source>
        <dbReference type="ARBA" id="ARBA00009441"/>
    </source>
</evidence>
<accession>A0A9D7SJ88</accession>
<keyword evidence="4" id="KW-0547">Nucleotide-binding</keyword>
<comment type="function">
    <text evidence="1 9">May be involved in recombinational repair of damaged DNA.</text>
</comment>
<evidence type="ECO:0000256" key="5">
    <source>
        <dbReference type="ARBA" id="ARBA00022763"/>
    </source>
</evidence>
<dbReference type="PANTHER" id="PTHR11059:SF0">
    <property type="entry name" value="DNA REPAIR PROTEIN RECN"/>
    <property type="match status" value="1"/>
</dbReference>
<dbReference type="GO" id="GO:0043590">
    <property type="term" value="C:bacterial nucleoid"/>
    <property type="evidence" value="ECO:0007669"/>
    <property type="project" value="TreeGrafter"/>
</dbReference>
<dbReference type="Pfam" id="PF02463">
    <property type="entry name" value="SMC_N"/>
    <property type="match status" value="1"/>
</dbReference>
<dbReference type="AlphaFoldDB" id="A0A9D7SJ88"/>
<evidence type="ECO:0000259" key="11">
    <source>
        <dbReference type="Pfam" id="PF02463"/>
    </source>
</evidence>
<dbReference type="InterPro" id="IPR003395">
    <property type="entry name" value="RecF/RecN/SMC_N"/>
</dbReference>
<keyword evidence="5 9" id="KW-0227">DNA damage</keyword>
<dbReference type="InterPro" id="IPR004604">
    <property type="entry name" value="DNA_recomb/repair_RecN"/>
</dbReference>
<evidence type="ECO:0000256" key="3">
    <source>
        <dbReference type="ARBA" id="ARBA00021315"/>
    </source>
</evidence>
<dbReference type="GO" id="GO:0006281">
    <property type="term" value="P:DNA repair"/>
    <property type="evidence" value="ECO:0007669"/>
    <property type="project" value="UniProtKB-KW"/>
</dbReference>
<name>A0A9D7SJ88_9BACT</name>
<keyword evidence="7 9" id="KW-0234">DNA repair</keyword>
<dbReference type="PIRSF" id="PIRSF003128">
    <property type="entry name" value="RecN"/>
    <property type="match status" value="1"/>
</dbReference>
<comment type="caution">
    <text evidence="12">The sequence shown here is derived from an EMBL/GenBank/DDBJ whole genome shotgun (WGS) entry which is preliminary data.</text>
</comment>
<evidence type="ECO:0000256" key="4">
    <source>
        <dbReference type="ARBA" id="ARBA00022741"/>
    </source>
</evidence>
<organism evidence="12 13">
    <name type="scientific">Candidatus Geothrix skivensis</name>
    <dbReference type="NCBI Taxonomy" id="2954439"/>
    <lineage>
        <taxon>Bacteria</taxon>
        <taxon>Pseudomonadati</taxon>
        <taxon>Acidobacteriota</taxon>
        <taxon>Holophagae</taxon>
        <taxon>Holophagales</taxon>
        <taxon>Holophagaceae</taxon>
        <taxon>Geothrix</taxon>
    </lineage>
</organism>
<keyword evidence="10" id="KW-0175">Coiled coil</keyword>